<dbReference type="GO" id="GO:0015675">
    <property type="term" value="P:nickel cation transport"/>
    <property type="evidence" value="ECO:0007669"/>
    <property type="project" value="UniProtKB-KW"/>
</dbReference>
<evidence type="ECO:0000259" key="11">
    <source>
        <dbReference type="PROSITE" id="PS50928"/>
    </source>
</evidence>
<keyword evidence="8" id="KW-0921">Nickel transport</keyword>
<sequence>MTIDFPFMYEHVGDILKGVPTTLLIAVVSMVIGLVIGTVFALIRQAKYPVINQLIVIFVSFFRSTPLIVQLFASYYGTPVVVEWLNKMWHLNINPDGINPLAIVLFVFTLHSAAYLTEVMRGGLRSVDNKQIEAALTVGLRKRHILMRIVIPQALGYAIPNLGNQFIALIKGTAIAFVVQVTEILAISQIIANDGYRFVEVYIIASSIYWIMAIIFEWIFGKMENRVEKYLYQT</sequence>
<dbReference type="PANTHER" id="PTHR30614">
    <property type="entry name" value="MEMBRANE COMPONENT OF AMINO ACID ABC TRANSPORTER"/>
    <property type="match status" value="1"/>
</dbReference>
<evidence type="ECO:0000256" key="2">
    <source>
        <dbReference type="ARBA" id="ARBA00022448"/>
    </source>
</evidence>
<gene>
    <name evidence="12" type="ORF">NQ032_01675</name>
</gene>
<reference evidence="12" key="1">
    <citation type="submission" date="2022-07" db="EMBL/GenBank/DDBJ databases">
        <title>Bacterial species isolated from the porcine tonsil microbiota.</title>
        <authorList>
            <person name="Oliveira I.M.F."/>
        </authorList>
    </citation>
    <scope>NUCLEOTIDE SEQUENCE</scope>
    <source>
        <strain evidence="12">8QC2O2</strain>
    </source>
</reference>
<dbReference type="RefSeq" id="WP_239772065.1">
    <property type="nucleotide sequence ID" value="NZ_CP064868.1"/>
</dbReference>
<evidence type="ECO:0000313" key="13">
    <source>
        <dbReference type="Proteomes" id="UP001204068"/>
    </source>
</evidence>
<dbReference type="NCBIfam" id="TIGR01726">
    <property type="entry name" value="HEQRo_perm_3TM"/>
    <property type="match status" value="1"/>
</dbReference>
<evidence type="ECO:0000256" key="9">
    <source>
        <dbReference type="ARBA" id="ARBA00023136"/>
    </source>
</evidence>
<feature type="transmembrane region" description="Helical" evidence="10">
    <location>
        <begin position="198"/>
        <end position="220"/>
    </location>
</feature>
<dbReference type="CDD" id="cd06261">
    <property type="entry name" value="TM_PBP2"/>
    <property type="match status" value="1"/>
</dbReference>
<dbReference type="InterPro" id="IPR035906">
    <property type="entry name" value="MetI-like_sf"/>
</dbReference>
<dbReference type="GO" id="GO:0022857">
    <property type="term" value="F:transmembrane transporter activity"/>
    <property type="evidence" value="ECO:0007669"/>
    <property type="project" value="InterPro"/>
</dbReference>
<evidence type="ECO:0000256" key="10">
    <source>
        <dbReference type="RuleBase" id="RU363032"/>
    </source>
</evidence>
<dbReference type="GO" id="GO:0043190">
    <property type="term" value="C:ATP-binding cassette (ABC) transporter complex"/>
    <property type="evidence" value="ECO:0007669"/>
    <property type="project" value="InterPro"/>
</dbReference>
<keyword evidence="7 10" id="KW-1133">Transmembrane helix</keyword>
<feature type="transmembrane region" description="Helical" evidence="10">
    <location>
        <begin position="55"/>
        <end position="77"/>
    </location>
</feature>
<keyword evidence="3" id="KW-1003">Cell membrane</keyword>
<organism evidence="12 13">
    <name type="scientific">Mammaliicoccus sciuri</name>
    <name type="common">Staphylococcus sciuri</name>
    <dbReference type="NCBI Taxonomy" id="1296"/>
    <lineage>
        <taxon>Bacteria</taxon>
        <taxon>Bacillati</taxon>
        <taxon>Bacillota</taxon>
        <taxon>Bacilli</taxon>
        <taxon>Bacillales</taxon>
        <taxon>Staphylococcaceae</taxon>
        <taxon>Mammaliicoccus</taxon>
    </lineage>
</organism>
<dbReference type="InterPro" id="IPR043429">
    <property type="entry name" value="ArtM/GltK/GlnP/TcyL/YhdX-like"/>
</dbReference>
<keyword evidence="4" id="KW-0533">Nickel</keyword>
<dbReference type="Pfam" id="PF00528">
    <property type="entry name" value="BPD_transp_1"/>
    <property type="match status" value="1"/>
</dbReference>
<accession>A0AAW5LES9</accession>
<evidence type="ECO:0000256" key="1">
    <source>
        <dbReference type="ARBA" id="ARBA00004651"/>
    </source>
</evidence>
<dbReference type="InterPro" id="IPR010065">
    <property type="entry name" value="AA_ABC_transptr_permease_3TM"/>
</dbReference>
<dbReference type="EMBL" id="JANILD010000001">
    <property type="protein sequence ID" value="MCQ9302325.1"/>
    <property type="molecule type" value="Genomic_DNA"/>
</dbReference>
<proteinExistence type="inferred from homology"/>
<feature type="domain" description="ABC transmembrane type-1" evidence="11">
    <location>
        <begin position="19"/>
        <end position="220"/>
    </location>
</feature>
<dbReference type="PROSITE" id="PS50928">
    <property type="entry name" value="ABC_TM1"/>
    <property type="match status" value="1"/>
</dbReference>
<evidence type="ECO:0000256" key="4">
    <source>
        <dbReference type="ARBA" id="ARBA00022596"/>
    </source>
</evidence>
<feature type="transmembrane region" description="Helical" evidence="10">
    <location>
        <begin position="97"/>
        <end position="116"/>
    </location>
</feature>
<dbReference type="Gene3D" id="1.10.3720.10">
    <property type="entry name" value="MetI-like"/>
    <property type="match status" value="1"/>
</dbReference>
<keyword evidence="8" id="KW-0406">Ion transport</keyword>
<evidence type="ECO:0000256" key="7">
    <source>
        <dbReference type="ARBA" id="ARBA00022989"/>
    </source>
</evidence>
<evidence type="ECO:0000256" key="3">
    <source>
        <dbReference type="ARBA" id="ARBA00022475"/>
    </source>
</evidence>
<keyword evidence="5 10" id="KW-0812">Transmembrane</keyword>
<dbReference type="SUPFAM" id="SSF161098">
    <property type="entry name" value="MetI-like"/>
    <property type="match status" value="1"/>
</dbReference>
<dbReference type="InterPro" id="IPR000515">
    <property type="entry name" value="MetI-like"/>
</dbReference>
<dbReference type="Proteomes" id="UP001204068">
    <property type="component" value="Unassembled WGS sequence"/>
</dbReference>
<comment type="caution">
    <text evidence="12">The sequence shown here is derived from an EMBL/GenBank/DDBJ whole genome shotgun (WGS) entry which is preliminary data.</text>
</comment>
<evidence type="ECO:0000313" key="12">
    <source>
        <dbReference type="EMBL" id="MCQ9302325.1"/>
    </source>
</evidence>
<name>A0AAW5LES9_MAMSC</name>
<keyword evidence="6" id="KW-0029">Amino-acid transport</keyword>
<dbReference type="AlphaFoldDB" id="A0AAW5LES9"/>
<comment type="similarity">
    <text evidence="10">Belongs to the binding-protein-dependent transport system permease family.</text>
</comment>
<protein>
    <submittedName>
        <fullName evidence="12">Amino acid ABC transporter permease</fullName>
    </submittedName>
</protein>
<evidence type="ECO:0000256" key="8">
    <source>
        <dbReference type="ARBA" id="ARBA00023112"/>
    </source>
</evidence>
<keyword evidence="9 10" id="KW-0472">Membrane</keyword>
<feature type="transmembrane region" description="Helical" evidence="10">
    <location>
        <begin position="174"/>
        <end position="192"/>
    </location>
</feature>
<keyword evidence="2 10" id="KW-0813">Transport</keyword>
<dbReference type="GO" id="GO:0006865">
    <property type="term" value="P:amino acid transport"/>
    <property type="evidence" value="ECO:0007669"/>
    <property type="project" value="UniProtKB-KW"/>
</dbReference>
<comment type="subcellular location">
    <subcellularLocation>
        <location evidence="1 10">Cell membrane</location>
        <topology evidence="1 10">Multi-pass membrane protein</topology>
    </subcellularLocation>
</comment>
<evidence type="ECO:0000256" key="5">
    <source>
        <dbReference type="ARBA" id="ARBA00022692"/>
    </source>
</evidence>
<evidence type="ECO:0000256" key="6">
    <source>
        <dbReference type="ARBA" id="ARBA00022970"/>
    </source>
</evidence>
<dbReference type="PANTHER" id="PTHR30614:SF0">
    <property type="entry name" value="L-CYSTINE TRANSPORT SYSTEM PERMEASE PROTEIN TCYL"/>
    <property type="match status" value="1"/>
</dbReference>
<feature type="transmembrane region" description="Helical" evidence="10">
    <location>
        <begin position="23"/>
        <end position="43"/>
    </location>
</feature>